<evidence type="ECO:0000256" key="1">
    <source>
        <dbReference type="SAM" id="Phobius"/>
    </source>
</evidence>
<reference evidence="3 4" key="1">
    <citation type="submission" date="2017-02" db="EMBL/GenBank/DDBJ databases">
        <title>The new phylogeny of genus Mycobacterium.</title>
        <authorList>
            <person name="Tortoli E."/>
            <person name="Trovato A."/>
            <person name="Cirillo D.M."/>
        </authorList>
    </citation>
    <scope>NUCLEOTIDE SEQUENCE [LARGE SCALE GENOMIC DNA]</scope>
    <source>
        <strain evidence="3 4">RW6</strain>
    </source>
</reference>
<protein>
    <recommendedName>
        <fullName evidence="2">DUF2510 domain-containing protein</fullName>
    </recommendedName>
</protein>
<dbReference type="Pfam" id="PF10708">
    <property type="entry name" value="DUF2510"/>
    <property type="match status" value="1"/>
</dbReference>
<name>A0A1X0A569_9MYCO</name>
<organism evidence="3 4">
    <name type="scientific">Mycobacterium aquaticum</name>
    <dbReference type="NCBI Taxonomy" id="1927124"/>
    <lineage>
        <taxon>Bacteria</taxon>
        <taxon>Bacillati</taxon>
        <taxon>Actinomycetota</taxon>
        <taxon>Actinomycetes</taxon>
        <taxon>Mycobacteriales</taxon>
        <taxon>Mycobacteriaceae</taxon>
        <taxon>Mycobacterium</taxon>
    </lineage>
</organism>
<dbReference type="Proteomes" id="UP000192448">
    <property type="component" value="Unassembled WGS sequence"/>
</dbReference>
<proteinExistence type="predicted"/>
<keyword evidence="4" id="KW-1185">Reference proteome</keyword>
<dbReference type="STRING" id="1927124.BST13_33365"/>
<dbReference type="AlphaFoldDB" id="A0A1X0A569"/>
<evidence type="ECO:0000259" key="2">
    <source>
        <dbReference type="Pfam" id="PF10708"/>
    </source>
</evidence>
<comment type="caution">
    <text evidence="3">The sequence shown here is derived from an EMBL/GenBank/DDBJ whole genome shotgun (WGS) entry which is preliminary data.</text>
</comment>
<feature type="transmembrane region" description="Helical" evidence="1">
    <location>
        <begin position="78"/>
        <end position="105"/>
    </location>
</feature>
<feature type="transmembrane region" description="Helical" evidence="1">
    <location>
        <begin position="46"/>
        <end position="66"/>
    </location>
</feature>
<keyword evidence="1" id="KW-1133">Transmembrane helix</keyword>
<feature type="domain" description="DUF2510" evidence="2">
    <location>
        <begin position="10"/>
        <end position="42"/>
    </location>
</feature>
<accession>A0A1X0A569</accession>
<keyword evidence="1" id="KW-0472">Membrane</keyword>
<keyword evidence="1" id="KW-0812">Transmembrane</keyword>
<sequence>MSAPPPTPSAGWYPDPHGAQTQRYFDGHTWTDQIAPLSAARPVKSGVVAGLLQLFLGFFGLGRFYLGYTSIGGIQLTLGLIGLITTMLCGIGMVILVPLGIWVLIEGIMMIAGAIPDASGNKLH</sequence>
<gene>
    <name evidence="3" type="ORF">BST13_33365</name>
</gene>
<dbReference type="InterPro" id="IPR018929">
    <property type="entry name" value="DUF2510"/>
</dbReference>
<evidence type="ECO:0000313" key="3">
    <source>
        <dbReference type="EMBL" id="ORA25217.1"/>
    </source>
</evidence>
<evidence type="ECO:0000313" key="4">
    <source>
        <dbReference type="Proteomes" id="UP000192448"/>
    </source>
</evidence>
<dbReference type="EMBL" id="MVHF01000054">
    <property type="protein sequence ID" value="ORA25217.1"/>
    <property type="molecule type" value="Genomic_DNA"/>
</dbReference>